<gene>
    <name evidence="1" type="ORF">ACGTZG_07885</name>
</gene>
<protein>
    <submittedName>
        <fullName evidence="1">Uncharacterized protein</fullName>
    </submittedName>
</protein>
<organism evidence="1 2">
    <name type="scientific">Megasphaera hexanoica</name>
    <dbReference type="NCBI Taxonomy" id="1675036"/>
    <lineage>
        <taxon>Bacteria</taxon>
        <taxon>Bacillati</taxon>
        <taxon>Bacillota</taxon>
        <taxon>Negativicutes</taxon>
        <taxon>Veillonellales</taxon>
        <taxon>Veillonellaceae</taxon>
        <taxon>Megasphaera</taxon>
    </lineage>
</organism>
<name>A0ABW7DPY5_9FIRM</name>
<comment type="caution">
    <text evidence="1">The sequence shown here is derived from an EMBL/GenBank/DDBJ whole genome shotgun (WGS) entry which is preliminary data.</text>
</comment>
<accession>A0ABW7DPY5</accession>
<dbReference type="RefSeq" id="WP_162816272.1">
    <property type="nucleotide sequence ID" value="NZ_CP011940.1"/>
</dbReference>
<reference evidence="1 2" key="1">
    <citation type="submission" date="2024-10" db="EMBL/GenBank/DDBJ databases">
        <authorList>
            <person name="Sang B.-I."/>
            <person name="Prabhaharan D."/>
        </authorList>
    </citation>
    <scope>NUCLEOTIDE SEQUENCE [LARGE SCALE GENOMIC DNA]</scope>
    <source>
        <strain evidence="1 2">MH</strain>
    </source>
</reference>
<sequence>MSSVKVSGMSDDELRTLASKRFKNGRITKQALEAQRELWERHGRPFSADRRDLGDGDYFVDLDFYDGNTLD</sequence>
<proteinExistence type="predicted"/>
<dbReference type="Proteomes" id="UP001605989">
    <property type="component" value="Unassembled WGS sequence"/>
</dbReference>
<keyword evidence="2" id="KW-1185">Reference proteome</keyword>
<dbReference type="EMBL" id="JBIEKR010000006">
    <property type="protein sequence ID" value="MFG6273108.1"/>
    <property type="molecule type" value="Genomic_DNA"/>
</dbReference>
<evidence type="ECO:0000313" key="1">
    <source>
        <dbReference type="EMBL" id="MFG6273108.1"/>
    </source>
</evidence>
<evidence type="ECO:0000313" key="2">
    <source>
        <dbReference type="Proteomes" id="UP001605989"/>
    </source>
</evidence>